<dbReference type="InterPro" id="IPR036271">
    <property type="entry name" value="Tet_transcr_reg_TetR-rel_C_sf"/>
</dbReference>
<dbReference type="InterPro" id="IPR009057">
    <property type="entry name" value="Homeodomain-like_sf"/>
</dbReference>
<keyword evidence="7" id="KW-1185">Reference proteome</keyword>
<evidence type="ECO:0000313" key="6">
    <source>
        <dbReference type="EMBL" id="MBB1159009.1"/>
    </source>
</evidence>
<evidence type="ECO:0000256" key="2">
    <source>
        <dbReference type="PROSITE-ProRule" id="PRU00335"/>
    </source>
</evidence>
<feature type="domain" description="HTH marR-type" evidence="5">
    <location>
        <begin position="233"/>
        <end position="368"/>
    </location>
</feature>
<dbReference type="PRINTS" id="PR00455">
    <property type="entry name" value="HTHTETR"/>
</dbReference>
<dbReference type="InterPro" id="IPR011991">
    <property type="entry name" value="ArsR-like_HTH"/>
</dbReference>
<keyword evidence="1 2" id="KW-0238">DNA-binding</keyword>
<organism evidence="6 7">
    <name type="scientific">Amycolatopsis dendrobii</name>
    <dbReference type="NCBI Taxonomy" id="2760662"/>
    <lineage>
        <taxon>Bacteria</taxon>
        <taxon>Bacillati</taxon>
        <taxon>Actinomycetota</taxon>
        <taxon>Actinomycetes</taxon>
        <taxon>Pseudonocardiales</taxon>
        <taxon>Pseudonocardiaceae</taxon>
        <taxon>Amycolatopsis</taxon>
    </lineage>
</organism>
<dbReference type="PROSITE" id="PS50977">
    <property type="entry name" value="HTH_TETR_2"/>
    <property type="match status" value="1"/>
</dbReference>
<dbReference type="Gene3D" id="1.10.10.60">
    <property type="entry name" value="Homeodomain-like"/>
    <property type="match status" value="1"/>
</dbReference>
<dbReference type="PANTHER" id="PTHR33164">
    <property type="entry name" value="TRANSCRIPTIONAL REGULATOR, MARR FAMILY"/>
    <property type="match status" value="1"/>
</dbReference>
<dbReference type="Gene3D" id="1.10.10.10">
    <property type="entry name" value="Winged helix-like DNA-binding domain superfamily/Winged helix DNA-binding domain"/>
    <property type="match status" value="1"/>
</dbReference>
<sequence length="376" mass="40438">MSADDAPPPQGETAGRRGRPQDPEGNRRAVLDAARRLFAARGYEGTSIREVAAEAGVTAGSVMAYFGSKDGLFREIVGGSTGITVDIVAAAADGPARLSHALANAYLERWDRTPAEHPWAALIRSAVTHEASAEQLRAILDEQVTQPLAELLADAPDARERIALVRSVLFGVVMERYLFAHEPAHSVPSAAFAPYFAEAMSAALDSAHPPAADTVDRILDEWRTETPGLDVSAFAVFGRLHRCSALYRASVSRITEKHGISMAAFDVLTALRRAGAPYRRTVGEIAESALVSPSGVTLRADKLEEAGLVVRERDGKDRRVVHLRLTESGRALIDRVAREHFPRENELLGQVGSAERTALSRLLGLLEKSLSSADPG</sequence>
<feature type="compositionally biased region" description="Pro residues" evidence="3">
    <location>
        <begin position="1"/>
        <end position="10"/>
    </location>
</feature>
<feature type="region of interest" description="Disordered" evidence="3">
    <location>
        <begin position="1"/>
        <end position="26"/>
    </location>
</feature>
<dbReference type="EMBL" id="JACGZW010000017">
    <property type="protein sequence ID" value="MBB1159009.1"/>
    <property type="molecule type" value="Genomic_DNA"/>
</dbReference>
<feature type="DNA-binding region" description="H-T-H motif" evidence="2">
    <location>
        <begin position="47"/>
        <end position="66"/>
    </location>
</feature>
<dbReference type="Proteomes" id="UP000526734">
    <property type="component" value="Unassembled WGS sequence"/>
</dbReference>
<dbReference type="Pfam" id="PF17920">
    <property type="entry name" value="TetR_C_16"/>
    <property type="match status" value="1"/>
</dbReference>
<dbReference type="PANTHER" id="PTHR33164:SF104">
    <property type="entry name" value="TRANSCRIPTIONAL REGULATORY PROTEIN"/>
    <property type="match status" value="1"/>
</dbReference>
<dbReference type="GO" id="GO:0003700">
    <property type="term" value="F:DNA-binding transcription factor activity"/>
    <property type="evidence" value="ECO:0007669"/>
    <property type="project" value="InterPro"/>
</dbReference>
<accession>A0A7W3W523</accession>
<evidence type="ECO:0000259" key="5">
    <source>
        <dbReference type="PROSITE" id="PS50995"/>
    </source>
</evidence>
<dbReference type="InterPro" id="IPR001647">
    <property type="entry name" value="HTH_TetR"/>
</dbReference>
<dbReference type="InterPro" id="IPR000835">
    <property type="entry name" value="HTH_MarR-typ"/>
</dbReference>
<dbReference type="SMART" id="SM00347">
    <property type="entry name" value="HTH_MARR"/>
    <property type="match status" value="1"/>
</dbReference>
<dbReference type="AlphaFoldDB" id="A0A7W3W523"/>
<dbReference type="InterPro" id="IPR041678">
    <property type="entry name" value="TetR_C_16"/>
</dbReference>
<dbReference type="SUPFAM" id="SSF46785">
    <property type="entry name" value="Winged helix' DNA-binding domain"/>
    <property type="match status" value="1"/>
</dbReference>
<dbReference type="Pfam" id="PF00440">
    <property type="entry name" value="TetR_N"/>
    <property type="match status" value="1"/>
</dbReference>
<comment type="caution">
    <text evidence="6">The sequence shown here is derived from an EMBL/GenBank/DDBJ whole genome shotgun (WGS) entry which is preliminary data.</text>
</comment>
<dbReference type="InterPro" id="IPR036390">
    <property type="entry name" value="WH_DNA-bd_sf"/>
</dbReference>
<dbReference type="GO" id="GO:0003677">
    <property type="term" value="F:DNA binding"/>
    <property type="evidence" value="ECO:0007669"/>
    <property type="project" value="UniProtKB-UniRule"/>
</dbReference>
<dbReference type="Gene3D" id="1.10.357.10">
    <property type="entry name" value="Tetracycline Repressor, domain 2"/>
    <property type="match status" value="1"/>
</dbReference>
<evidence type="ECO:0000256" key="1">
    <source>
        <dbReference type="ARBA" id="ARBA00023125"/>
    </source>
</evidence>
<dbReference type="SUPFAM" id="SSF46689">
    <property type="entry name" value="Homeodomain-like"/>
    <property type="match status" value="1"/>
</dbReference>
<dbReference type="SUPFAM" id="SSF48498">
    <property type="entry name" value="Tetracyclin repressor-like, C-terminal domain"/>
    <property type="match status" value="1"/>
</dbReference>
<evidence type="ECO:0000256" key="3">
    <source>
        <dbReference type="SAM" id="MobiDB-lite"/>
    </source>
</evidence>
<dbReference type="GO" id="GO:0006950">
    <property type="term" value="P:response to stress"/>
    <property type="evidence" value="ECO:0007669"/>
    <property type="project" value="TreeGrafter"/>
</dbReference>
<dbReference type="CDD" id="cd00090">
    <property type="entry name" value="HTH_ARSR"/>
    <property type="match status" value="1"/>
</dbReference>
<feature type="domain" description="HTH tetR-type" evidence="4">
    <location>
        <begin position="24"/>
        <end position="84"/>
    </location>
</feature>
<gene>
    <name evidence="6" type="ORF">H4281_38185</name>
</gene>
<reference evidence="6 7" key="1">
    <citation type="submission" date="2020-08" db="EMBL/GenBank/DDBJ databases">
        <title>Amycolatopsis sp. nov. DR6-1 isolated from Dendrobium heterocarpum.</title>
        <authorList>
            <person name="Tedsree N."/>
            <person name="Kuncharoen N."/>
            <person name="Likhitwitayawuid K."/>
            <person name="Tanasupawat S."/>
        </authorList>
    </citation>
    <scope>NUCLEOTIDE SEQUENCE [LARGE SCALE GENOMIC DNA]</scope>
    <source>
        <strain evidence="6 7">DR6-1</strain>
    </source>
</reference>
<dbReference type="InterPro" id="IPR036388">
    <property type="entry name" value="WH-like_DNA-bd_sf"/>
</dbReference>
<dbReference type="InterPro" id="IPR039422">
    <property type="entry name" value="MarR/SlyA-like"/>
</dbReference>
<dbReference type="RefSeq" id="WP_182895726.1">
    <property type="nucleotide sequence ID" value="NZ_JACGZW010000017.1"/>
</dbReference>
<protein>
    <submittedName>
        <fullName evidence="6">TetR family transcriptional regulator</fullName>
    </submittedName>
</protein>
<proteinExistence type="predicted"/>
<evidence type="ECO:0000313" key="7">
    <source>
        <dbReference type="Proteomes" id="UP000526734"/>
    </source>
</evidence>
<dbReference type="PRINTS" id="PR00598">
    <property type="entry name" value="HTHMARR"/>
</dbReference>
<dbReference type="PROSITE" id="PS50995">
    <property type="entry name" value="HTH_MARR_2"/>
    <property type="match status" value="1"/>
</dbReference>
<evidence type="ECO:0000259" key="4">
    <source>
        <dbReference type="PROSITE" id="PS50977"/>
    </source>
</evidence>
<dbReference type="Pfam" id="PF12802">
    <property type="entry name" value="MarR_2"/>
    <property type="match status" value="1"/>
</dbReference>
<name>A0A7W3W523_9PSEU</name>